<evidence type="ECO:0000256" key="1">
    <source>
        <dbReference type="ARBA" id="ARBA00004167"/>
    </source>
</evidence>
<gene>
    <name evidence="8" type="ORF">KGM_209972</name>
</gene>
<organism evidence="8 9">
    <name type="scientific">Danaus plexippus plexippus</name>
    <dbReference type="NCBI Taxonomy" id="278856"/>
    <lineage>
        <taxon>Eukaryota</taxon>
        <taxon>Metazoa</taxon>
        <taxon>Ecdysozoa</taxon>
        <taxon>Arthropoda</taxon>
        <taxon>Hexapoda</taxon>
        <taxon>Insecta</taxon>
        <taxon>Pterygota</taxon>
        <taxon>Neoptera</taxon>
        <taxon>Endopterygota</taxon>
        <taxon>Lepidoptera</taxon>
        <taxon>Glossata</taxon>
        <taxon>Ditrysia</taxon>
        <taxon>Papilionoidea</taxon>
        <taxon>Nymphalidae</taxon>
        <taxon>Danainae</taxon>
        <taxon>Danaini</taxon>
        <taxon>Danaina</taxon>
        <taxon>Danaus</taxon>
        <taxon>Danaus</taxon>
    </lineage>
</organism>
<dbReference type="GO" id="GO:0032934">
    <property type="term" value="F:sterol binding"/>
    <property type="evidence" value="ECO:0007669"/>
    <property type="project" value="TreeGrafter"/>
</dbReference>
<keyword evidence="2 6" id="KW-0812">Transmembrane</keyword>
<evidence type="ECO:0000313" key="8">
    <source>
        <dbReference type="EMBL" id="OWR53317.1"/>
    </source>
</evidence>
<evidence type="ECO:0000256" key="5">
    <source>
        <dbReference type="SAM" id="MobiDB-lite"/>
    </source>
</evidence>
<feature type="compositionally biased region" description="Basic and acidic residues" evidence="5">
    <location>
        <begin position="455"/>
        <end position="471"/>
    </location>
</feature>
<accession>A0A212FHX7</accession>
<evidence type="ECO:0000259" key="7">
    <source>
        <dbReference type="PROSITE" id="PS51778"/>
    </source>
</evidence>
<feature type="domain" description="VASt" evidence="7">
    <location>
        <begin position="473"/>
        <end position="643"/>
    </location>
</feature>
<dbReference type="PANTHER" id="PTHR23319:SF4">
    <property type="entry name" value="GRAM DOMAIN CONTAINING 1B, ISOFORM E"/>
    <property type="match status" value="1"/>
</dbReference>
<evidence type="ECO:0000256" key="4">
    <source>
        <dbReference type="ARBA" id="ARBA00023136"/>
    </source>
</evidence>
<dbReference type="Pfam" id="PF02893">
    <property type="entry name" value="GRAM"/>
    <property type="match status" value="1"/>
</dbReference>
<dbReference type="InterPro" id="IPR051482">
    <property type="entry name" value="Cholesterol_transport"/>
</dbReference>
<proteinExistence type="predicted"/>
<dbReference type="InterPro" id="IPR011993">
    <property type="entry name" value="PH-like_dom_sf"/>
</dbReference>
<dbReference type="PROSITE" id="PS51778">
    <property type="entry name" value="VAST"/>
    <property type="match status" value="1"/>
</dbReference>
<name>A0A212FHX7_DANPL</name>
<dbReference type="InterPro" id="IPR004182">
    <property type="entry name" value="GRAM"/>
</dbReference>
<dbReference type="CDD" id="cd13220">
    <property type="entry name" value="PH-GRAM_GRAMDC"/>
    <property type="match status" value="1"/>
</dbReference>
<feature type="transmembrane region" description="Helical" evidence="6">
    <location>
        <begin position="691"/>
        <end position="711"/>
    </location>
</feature>
<keyword evidence="9" id="KW-1185">Reference proteome</keyword>
<evidence type="ECO:0000313" key="9">
    <source>
        <dbReference type="Proteomes" id="UP000007151"/>
    </source>
</evidence>
<dbReference type="InParanoid" id="A0A212FHX7"/>
<dbReference type="Proteomes" id="UP000007151">
    <property type="component" value="Unassembled WGS sequence"/>
</dbReference>
<feature type="compositionally biased region" description="Polar residues" evidence="5">
    <location>
        <begin position="289"/>
        <end position="300"/>
    </location>
</feature>
<feature type="region of interest" description="Disordered" evidence="5">
    <location>
        <begin position="641"/>
        <end position="671"/>
    </location>
</feature>
<dbReference type="Gene3D" id="2.30.29.30">
    <property type="entry name" value="Pleckstrin-homology domain (PH domain)/Phosphotyrosine-binding domain (PTB)"/>
    <property type="match status" value="1"/>
</dbReference>
<comment type="caution">
    <text evidence="8">The sequence shown here is derived from an EMBL/GenBank/DDBJ whole genome shotgun (WGS) entry which is preliminary data.</text>
</comment>
<reference evidence="8 9" key="1">
    <citation type="journal article" date="2011" name="Cell">
        <title>The monarch butterfly genome yields insights into long-distance migration.</title>
        <authorList>
            <person name="Zhan S."/>
            <person name="Merlin C."/>
            <person name="Boore J.L."/>
            <person name="Reppert S.M."/>
        </authorList>
    </citation>
    <scope>NUCLEOTIDE SEQUENCE [LARGE SCALE GENOMIC DNA]</scope>
    <source>
        <strain evidence="8">F-2</strain>
    </source>
</reference>
<sequence>MTTWKTELENRNIAVSMRKSVENLVISSQDAIGQSISQALSFSGVVTNATATLQENKNVSRSPSPSLRHAESSLDFVDNDRKSDVSDTSQVPSVAGDVALGLDAASLLIKDVKAASPSSRGDQVRSKKKSWYNSLYPTYKSKCDDFKRLFKELPDDERLIVDYSCALQCDILVHGRLYASQRHLCFHANIFGWEKVLMLRWTDVTAITKEKTARVIPNAILICTETEKNFLASFTGRDKAYLMLFRIWQNALMDQPMSSHEILQLVHACYGAELGFDSDEDAHDAQDPQDPNEQNVDVSERSSLIGSSPPLIHSWFIECGAIVMILQGLLVCRQEAVDSSSMEAAETRATPYQTAVLARFRHESRSELGVMMWDTYIVSLLFRLIMAAYSRGEELVERIEGDFVVVDSQVAPLYPGEFVDGEVEAAEELTNGNAEFREEAGDVLPTDMSDSSDSEPEKHNSNGEDEKCTSSHEGKLLLQQEFPINIDQLFTMIFTNSKFNLELLAARDTSDYVQNPWQPQNGLKCRQVSYTLGLTSGPMGPKEVQVTETQVMNRCSKPGVLYSIDCSNENAGIPYADYFSVEAHYCLRRRGDRTALELYGYVNYKKTMWPLIKAFLEKNAMSGIEEFARLLESRLMAAARPVRPARPPPALQARSRRRRRGDVTPLGTLSAATTLPAGGSAAASGAPAGRAGTWLTAALLVLLALNALLYWRLYHAERRIDLEHLHTRMNTLSESQAASWARALESHSARQRGQLMAWRSALDRTVTHLLQTEQALKSLLETIKPALEKADGDTEPRDEL</sequence>
<dbReference type="GO" id="GO:0005886">
    <property type="term" value="C:plasma membrane"/>
    <property type="evidence" value="ECO:0007669"/>
    <property type="project" value="TreeGrafter"/>
</dbReference>
<evidence type="ECO:0000256" key="3">
    <source>
        <dbReference type="ARBA" id="ARBA00022989"/>
    </source>
</evidence>
<dbReference type="PANTHER" id="PTHR23319">
    <property type="entry name" value="GRAM DOMAIN CONTAINING 1B, ISOFORM E"/>
    <property type="match status" value="1"/>
</dbReference>
<dbReference type="AlphaFoldDB" id="A0A212FHX7"/>
<feature type="region of interest" description="Disordered" evidence="5">
    <location>
        <begin position="432"/>
        <end position="471"/>
    </location>
</feature>
<dbReference type="GO" id="GO:0120015">
    <property type="term" value="F:sterol transfer activity"/>
    <property type="evidence" value="ECO:0007669"/>
    <property type="project" value="TreeGrafter"/>
</dbReference>
<protein>
    <submittedName>
        <fullName evidence="8">GRAM domain-containing protein 1B isoform 2</fullName>
    </submittedName>
</protein>
<dbReference type="InterPro" id="IPR031968">
    <property type="entry name" value="VASt"/>
</dbReference>
<dbReference type="EMBL" id="AGBW02008465">
    <property type="protein sequence ID" value="OWR53317.1"/>
    <property type="molecule type" value="Genomic_DNA"/>
</dbReference>
<feature type="region of interest" description="Disordered" evidence="5">
    <location>
        <begin position="280"/>
        <end position="300"/>
    </location>
</feature>
<keyword evidence="3 6" id="KW-1133">Transmembrane helix</keyword>
<dbReference type="GO" id="GO:0140268">
    <property type="term" value="C:endoplasmic reticulum-plasma membrane contact site"/>
    <property type="evidence" value="ECO:0007669"/>
    <property type="project" value="TreeGrafter"/>
</dbReference>
<dbReference type="SMART" id="SM00568">
    <property type="entry name" value="GRAM"/>
    <property type="match status" value="1"/>
</dbReference>
<comment type="subcellular location">
    <subcellularLocation>
        <location evidence="1">Membrane</location>
        <topology evidence="1">Single-pass membrane protein</topology>
    </subcellularLocation>
</comment>
<evidence type="ECO:0000256" key="2">
    <source>
        <dbReference type="ARBA" id="ARBA00022692"/>
    </source>
</evidence>
<dbReference type="eggNOG" id="KOG1032">
    <property type="taxonomic scope" value="Eukaryota"/>
</dbReference>
<dbReference type="KEGG" id="dpl:KGM_209972"/>
<dbReference type="Pfam" id="PF16016">
    <property type="entry name" value="VASt"/>
    <property type="match status" value="1"/>
</dbReference>
<evidence type="ECO:0000256" key="6">
    <source>
        <dbReference type="SAM" id="Phobius"/>
    </source>
</evidence>
<dbReference type="GO" id="GO:0005789">
    <property type="term" value="C:endoplasmic reticulum membrane"/>
    <property type="evidence" value="ECO:0007669"/>
    <property type="project" value="TreeGrafter"/>
</dbReference>
<dbReference type="GO" id="GO:0032366">
    <property type="term" value="P:intracellular sterol transport"/>
    <property type="evidence" value="ECO:0007669"/>
    <property type="project" value="TreeGrafter"/>
</dbReference>
<keyword evidence="4 6" id="KW-0472">Membrane</keyword>
<dbReference type="STRING" id="278856.A0A212FHX7"/>